<evidence type="ECO:0000256" key="4">
    <source>
        <dbReference type="ARBA" id="ARBA00012448"/>
    </source>
</evidence>
<dbReference type="Pfam" id="PF00768">
    <property type="entry name" value="Peptidase_S11"/>
    <property type="match status" value="1"/>
</dbReference>
<feature type="chain" id="PRO_5045222296" description="serine-type D-Ala-D-Ala carboxypeptidase" evidence="14">
    <location>
        <begin position="29"/>
        <end position="403"/>
    </location>
</feature>
<evidence type="ECO:0000313" key="17">
    <source>
        <dbReference type="Proteomes" id="UP001597343"/>
    </source>
</evidence>
<dbReference type="InterPro" id="IPR001967">
    <property type="entry name" value="Peptidase_S11_N"/>
</dbReference>
<evidence type="ECO:0000256" key="1">
    <source>
        <dbReference type="ARBA" id="ARBA00003217"/>
    </source>
</evidence>
<evidence type="ECO:0000256" key="9">
    <source>
        <dbReference type="ARBA" id="ARBA00022960"/>
    </source>
</evidence>
<gene>
    <name evidence="16" type="ORF">ACFSOY_02305</name>
</gene>
<keyword evidence="10" id="KW-0573">Peptidoglycan synthesis</keyword>
<dbReference type="Proteomes" id="UP001597343">
    <property type="component" value="Unassembled WGS sequence"/>
</dbReference>
<organism evidence="16 17">
    <name type="scientific">Tumebacillus lipolyticus</name>
    <dbReference type="NCBI Taxonomy" id="1280370"/>
    <lineage>
        <taxon>Bacteria</taxon>
        <taxon>Bacillati</taxon>
        <taxon>Bacillota</taxon>
        <taxon>Bacilli</taxon>
        <taxon>Bacillales</taxon>
        <taxon>Alicyclobacillaceae</taxon>
        <taxon>Tumebacillus</taxon>
    </lineage>
</organism>
<dbReference type="PRINTS" id="PR00725">
    <property type="entry name" value="DADACBPTASE1"/>
</dbReference>
<evidence type="ECO:0000256" key="12">
    <source>
        <dbReference type="ARBA" id="ARBA00034000"/>
    </source>
</evidence>
<sequence length="403" mass="44828">MRTKRHIILTVCTILSFLLFSSLSTAFASYEKKAPTGLTARGAVLLDRQSGQILFEQNADERLYPASITKILTAILALENGDLQAMVKTSKLAREQEGNRIYLEYDEEQTLENLLYGLMLNSGNDAAVAIAEHLAGSVEQFAELMNRKAVALGARNSHFVTPSGLHEDDHYTTARDMAVISSYAMHNETFRKIVATETLPWKGQVWESVLFNINQMLYEYEGATGIKTGFTDQAQQTIAVSAKRQDRELVAVLMGVENRPKIREEATRLLDYGFKQFINKKIASKGEVLKQFNVEGSLVRAYLPEDVYVTLPAASKALIQSVPKVEPPRAPFDKDAVIGALNLYQDGHLIMTADVLADRGVSGIPIEEVTSATENKLLLLALLIPLLLFFPKKFVKLRKSRSM</sequence>
<dbReference type="InterPro" id="IPR015956">
    <property type="entry name" value="Peniciliin-bd_prot_C_sf"/>
</dbReference>
<evidence type="ECO:0000256" key="5">
    <source>
        <dbReference type="ARBA" id="ARBA00022645"/>
    </source>
</evidence>
<dbReference type="SUPFAM" id="SSF69189">
    <property type="entry name" value="Penicillin-binding protein associated domain"/>
    <property type="match status" value="1"/>
</dbReference>
<evidence type="ECO:0000256" key="2">
    <source>
        <dbReference type="ARBA" id="ARBA00004752"/>
    </source>
</evidence>
<evidence type="ECO:0000256" key="11">
    <source>
        <dbReference type="ARBA" id="ARBA00023316"/>
    </source>
</evidence>
<protein>
    <recommendedName>
        <fullName evidence="4">serine-type D-Ala-D-Ala carboxypeptidase</fullName>
        <ecNumber evidence="4">3.4.16.4</ecNumber>
    </recommendedName>
</protein>
<evidence type="ECO:0000259" key="15">
    <source>
        <dbReference type="SMART" id="SM00936"/>
    </source>
</evidence>
<comment type="pathway">
    <text evidence="2">Cell wall biogenesis; peptidoglycan biosynthesis.</text>
</comment>
<dbReference type="GO" id="GO:0004180">
    <property type="term" value="F:carboxypeptidase activity"/>
    <property type="evidence" value="ECO:0007669"/>
    <property type="project" value="UniProtKB-KW"/>
</dbReference>
<feature type="signal peptide" evidence="14">
    <location>
        <begin position="1"/>
        <end position="28"/>
    </location>
</feature>
<dbReference type="SUPFAM" id="SSF56601">
    <property type="entry name" value="beta-lactamase/transpeptidase-like"/>
    <property type="match status" value="1"/>
</dbReference>
<keyword evidence="11" id="KW-0961">Cell wall biogenesis/degradation</keyword>
<evidence type="ECO:0000256" key="7">
    <source>
        <dbReference type="ARBA" id="ARBA00022729"/>
    </source>
</evidence>
<comment type="caution">
    <text evidence="16">The sequence shown here is derived from an EMBL/GenBank/DDBJ whole genome shotgun (WGS) entry which is preliminary data.</text>
</comment>
<evidence type="ECO:0000256" key="8">
    <source>
        <dbReference type="ARBA" id="ARBA00022801"/>
    </source>
</evidence>
<dbReference type="Pfam" id="PF07943">
    <property type="entry name" value="PBP5_C"/>
    <property type="match status" value="1"/>
</dbReference>
<dbReference type="EMBL" id="JBHUIO010000002">
    <property type="protein sequence ID" value="MFD2168851.1"/>
    <property type="molecule type" value="Genomic_DNA"/>
</dbReference>
<evidence type="ECO:0000256" key="14">
    <source>
        <dbReference type="SAM" id="SignalP"/>
    </source>
</evidence>
<keyword evidence="8 16" id="KW-0378">Hydrolase</keyword>
<dbReference type="SMART" id="SM00936">
    <property type="entry name" value="PBP5_C"/>
    <property type="match status" value="1"/>
</dbReference>
<keyword evidence="6" id="KW-0645">Protease</keyword>
<comment type="similarity">
    <text evidence="3 13">Belongs to the peptidase S11 family.</text>
</comment>
<feature type="domain" description="Peptidase S11 D-Ala-D-Ala carboxypeptidase A C-terminal" evidence="15">
    <location>
        <begin position="277"/>
        <end position="363"/>
    </location>
</feature>
<reference evidence="17" key="1">
    <citation type="journal article" date="2019" name="Int. J. Syst. Evol. Microbiol.">
        <title>The Global Catalogue of Microorganisms (GCM) 10K type strain sequencing project: providing services to taxonomists for standard genome sequencing and annotation.</title>
        <authorList>
            <consortium name="The Broad Institute Genomics Platform"/>
            <consortium name="The Broad Institute Genome Sequencing Center for Infectious Disease"/>
            <person name="Wu L."/>
            <person name="Ma J."/>
        </authorList>
    </citation>
    <scope>NUCLEOTIDE SEQUENCE [LARGE SCALE GENOMIC DNA]</scope>
    <source>
        <strain evidence="17">CGMCC 1.13574</strain>
    </source>
</reference>
<comment type="catalytic activity">
    <reaction evidence="12">
        <text>Preferential cleavage: (Ac)2-L-Lys-D-Ala-|-D-Ala. Also transpeptidation of peptidyl-alanyl moieties that are N-acyl substituents of D-alanine.</text>
        <dbReference type="EC" id="3.4.16.4"/>
    </reaction>
</comment>
<dbReference type="InterPro" id="IPR012907">
    <property type="entry name" value="Peptidase_S11_C"/>
</dbReference>
<dbReference type="InterPro" id="IPR018044">
    <property type="entry name" value="Peptidase_S11"/>
</dbReference>
<keyword evidence="5 16" id="KW-0121">Carboxypeptidase</keyword>
<name>A0ABW4ZU68_9BACL</name>
<evidence type="ECO:0000256" key="13">
    <source>
        <dbReference type="RuleBase" id="RU004016"/>
    </source>
</evidence>
<dbReference type="EC" id="3.4.16.4" evidence="4"/>
<dbReference type="Gene3D" id="2.60.410.10">
    <property type="entry name" value="D-Ala-D-Ala carboxypeptidase, C-terminal domain"/>
    <property type="match status" value="1"/>
</dbReference>
<proteinExistence type="inferred from homology"/>
<evidence type="ECO:0000256" key="3">
    <source>
        <dbReference type="ARBA" id="ARBA00007164"/>
    </source>
</evidence>
<evidence type="ECO:0000313" key="16">
    <source>
        <dbReference type="EMBL" id="MFD2168851.1"/>
    </source>
</evidence>
<dbReference type="RefSeq" id="WP_386043911.1">
    <property type="nucleotide sequence ID" value="NZ_JBHUIO010000002.1"/>
</dbReference>
<accession>A0ABW4ZU68</accession>
<dbReference type="InterPro" id="IPR012338">
    <property type="entry name" value="Beta-lactam/transpept-like"/>
</dbReference>
<dbReference type="PANTHER" id="PTHR21581:SF33">
    <property type="entry name" value="D-ALANYL-D-ALANINE CARBOXYPEPTIDASE DACB"/>
    <property type="match status" value="1"/>
</dbReference>
<keyword evidence="9" id="KW-0133">Cell shape</keyword>
<evidence type="ECO:0000256" key="10">
    <source>
        <dbReference type="ARBA" id="ARBA00022984"/>
    </source>
</evidence>
<comment type="function">
    <text evidence="1">Removes C-terminal D-alanyl residues from sugar-peptide cell wall precursors.</text>
</comment>
<keyword evidence="17" id="KW-1185">Reference proteome</keyword>
<evidence type="ECO:0000256" key="6">
    <source>
        <dbReference type="ARBA" id="ARBA00022670"/>
    </source>
</evidence>
<dbReference type="InterPro" id="IPR037167">
    <property type="entry name" value="Peptidase_S11_C_sf"/>
</dbReference>
<dbReference type="PANTHER" id="PTHR21581">
    <property type="entry name" value="D-ALANYL-D-ALANINE CARBOXYPEPTIDASE"/>
    <property type="match status" value="1"/>
</dbReference>
<keyword evidence="7 14" id="KW-0732">Signal</keyword>
<dbReference type="Gene3D" id="3.40.710.10">
    <property type="entry name" value="DD-peptidase/beta-lactamase superfamily"/>
    <property type="match status" value="1"/>
</dbReference>